<dbReference type="VEuPathDB" id="FungiDB:CJI97_003238"/>
<dbReference type="PANTHER" id="PTHR22946">
    <property type="entry name" value="DIENELACTONE HYDROLASE DOMAIN-CONTAINING PROTEIN-RELATED"/>
    <property type="match status" value="1"/>
</dbReference>
<dbReference type="AlphaFoldDB" id="A0A0L0P4G9"/>
<dbReference type="VEuPathDB" id="FungiDB:B9J08_003166"/>
<dbReference type="VEuPathDB" id="FungiDB:CJI96_0001700"/>
<dbReference type="VEuPathDB" id="FungiDB:CJJ07_001293"/>
<protein>
    <recommendedName>
        <fullName evidence="3">AB hydrolase-1 domain-containing protein</fullName>
    </recommendedName>
</protein>
<dbReference type="VEuPathDB" id="FungiDB:QG37_02164"/>
<dbReference type="InterPro" id="IPR050261">
    <property type="entry name" value="FrsA_esterase"/>
</dbReference>
<reference evidence="2" key="1">
    <citation type="journal article" date="2015" name="BMC Genomics">
        <title>Draft genome of a commonly misdiagnosed multidrug resistant pathogen Candida auris.</title>
        <authorList>
            <person name="Chatterjee S."/>
            <person name="Alampalli S.V."/>
            <person name="Nageshan R.K."/>
            <person name="Chettiar S.T."/>
            <person name="Joshi S."/>
            <person name="Tatu U.S."/>
        </authorList>
    </citation>
    <scope>NUCLEOTIDE SEQUENCE [LARGE SCALE GENOMIC DNA]</scope>
    <source>
        <strain evidence="2">6684</strain>
    </source>
</reference>
<dbReference type="Proteomes" id="UP000037122">
    <property type="component" value="Unassembled WGS sequence"/>
</dbReference>
<dbReference type="InterPro" id="IPR029058">
    <property type="entry name" value="AB_hydrolase_fold"/>
</dbReference>
<comment type="caution">
    <text evidence="1">The sequence shown here is derived from an EMBL/GenBank/DDBJ whole genome shotgun (WGS) entry which is preliminary data.</text>
</comment>
<accession>A0A0L0P4G9</accession>
<proteinExistence type="predicted"/>
<evidence type="ECO:0000313" key="2">
    <source>
        <dbReference type="Proteomes" id="UP000037122"/>
    </source>
</evidence>
<sequence length="311" mass="35399">MLLMNTLPHIEGKEYFIGGIKVNAFNTECLAPYIEKCNKTIGNDHIKINVLYLLHQRGGDTSYTNAIAQHVIDKFTKASDLPLVAVTFDLRNHGSRVVDDDRNGDWASGNKTHAIDMVSAIHGNVADLKLIIDFLPACFDLDPLNKDPDMPIRFNNIVSGYSLGAHVAIRFANTYPDLVSIINPTIGSYDMTSLLLNRLKKTSNFDKKWFYCTYEELELNDEEKRLYPEAFHKLVSAEDIQIFENFPYEKVKMFASFFKDDPLVPSRISSLWADMYMNDNSSTQVYYEEGAKHDVTPAMINSFATWLIDEI</sequence>
<evidence type="ECO:0008006" key="3">
    <source>
        <dbReference type="Google" id="ProtNLM"/>
    </source>
</evidence>
<organism evidence="1 2">
    <name type="scientific">Candidozyma auris</name>
    <name type="common">Yeast</name>
    <name type="synonym">Candida auris</name>
    <dbReference type="NCBI Taxonomy" id="498019"/>
    <lineage>
        <taxon>Eukaryota</taxon>
        <taxon>Fungi</taxon>
        <taxon>Dikarya</taxon>
        <taxon>Ascomycota</taxon>
        <taxon>Saccharomycotina</taxon>
        <taxon>Pichiomycetes</taxon>
        <taxon>Metschnikowiaceae</taxon>
        <taxon>Candidozyma</taxon>
    </lineage>
</organism>
<dbReference type="Gene3D" id="3.40.50.1820">
    <property type="entry name" value="alpha/beta hydrolase"/>
    <property type="match status" value="1"/>
</dbReference>
<dbReference type="PANTHER" id="PTHR22946:SF0">
    <property type="entry name" value="DIENELACTONE HYDROLASE DOMAIN-CONTAINING PROTEIN"/>
    <property type="match status" value="1"/>
</dbReference>
<evidence type="ECO:0000313" key="1">
    <source>
        <dbReference type="EMBL" id="KNE01272.1"/>
    </source>
</evidence>
<dbReference type="EMBL" id="LGST01000016">
    <property type="protein sequence ID" value="KNE01272.1"/>
    <property type="molecule type" value="Genomic_DNA"/>
</dbReference>
<gene>
    <name evidence="1" type="ORF">QG37_02164</name>
</gene>
<dbReference type="SUPFAM" id="SSF53474">
    <property type="entry name" value="alpha/beta-Hydrolases"/>
    <property type="match status" value="1"/>
</dbReference>
<name>A0A0L0P4G9_CANAR</name>
<dbReference type="VEuPathDB" id="FungiDB:CJJ09_000940"/>